<dbReference type="OrthoDB" id="3775508at2759"/>
<protein>
    <submittedName>
        <fullName evidence="2">Uncharacterized protein</fullName>
    </submittedName>
</protein>
<proteinExistence type="predicted"/>
<organism evidence="2 3">
    <name type="scientific">Amniculicola lignicola CBS 123094</name>
    <dbReference type="NCBI Taxonomy" id="1392246"/>
    <lineage>
        <taxon>Eukaryota</taxon>
        <taxon>Fungi</taxon>
        <taxon>Dikarya</taxon>
        <taxon>Ascomycota</taxon>
        <taxon>Pezizomycotina</taxon>
        <taxon>Dothideomycetes</taxon>
        <taxon>Pleosporomycetidae</taxon>
        <taxon>Pleosporales</taxon>
        <taxon>Amniculicolaceae</taxon>
        <taxon>Amniculicola</taxon>
    </lineage>
</organism>
<gene>
    <name evidence="2" type="ORF">P154DRAFT_423717</name>
</gene>
<dbReference type="Proteomes" id="UP000799779">
    <property type="component" value="Unassembled WGS sequence"/>
</dbReference>
<name>A0A6A5X1T6_9PLEO</name>
<keyword evidence="3" id="KW-1185">Reference proteome</keyword>
<evidence type="ECO:0000313" key="3">
    <source>
        <dbReference type="Proteomes" id="UP000799779"/>
    </source>
</evidence>
<accession>A0A6A5X1T6</accession>
<evidence type="ECO:0000313" key="2">
    <source>
        <dbReference type="EMBL" id="KAF2005955.1"/>
    </source>
</evidence>
<dbReference type="AlphaFoldDB" id="A0A6A5X1T6"/>
<feature type="chain" id="PRO_5025440089" evidence="1">
    <location>
        <begin position="18"/>
        <end position="64"/>
    </location>
</feature>
<dbReference type="EMBL" id="ML977561">
    <property type="protein sequence ID" value="KAF2005955.1"/>
    <property type="molecule type" value="Genomic_DNA"/>
</dbReference>
<feature type="signal peptide" evidence="1">
    <location>
        <begin position="1"/>
        <end position="17"/>
    </location>
</feature>
<evidence type="ECO:0000256" key="1">
    <source>
        <dbReference type="SAM" id="SignalP"/>
    </source>
</evidence>
<sequence>MKLSIMIATLSAALTMAIPHTLNLPKVARNVTHVDGTVVTLTCIMCPCEGFTGRCTCVPYGCCC</sequence>
<keyword evidence="1" id="KW-0732">Signal</keyword>
<reference evidence="2" key="1">
    <citation type="journal article" date="2020" name="Stud. Mycol.">
        <title>101 Dothideomycetes genomes: a test case for predicting lifestyles and emergence of pathogens.</title>
        <authorList>
            <person name="Haridas S."/>
            <person name="Albert R."/>
            <person name="Binder M."/>
            <person name="Bloem J."/>
            <person name="Labutti K."/>
            <person name="Salamov A."/>
            <person name="Andreopoulos B."/>
            <person name="Baker S."/>
            <person name="Barry K."/>
            <person name="Bills G."/>
            <person name="Bluhm B."/>
            <person name="Cannon C."/>
            <person name="Castanera R."/>
            <person name="Culley D."/>
            <person name="Daum C."/>
            <person name="Ezra D."/>
            <person name="Gonzalez J."/>
            <person name="Henrissat B."/>
            <person name="Kuo A."/>
            <person name="Liang C."/>
            <person name="Lipzen A."/>
            <person name="Lutzoni F."/>
            <person name="Magnuson J."/>
            <person name="Mondo S."/>
            <person name="Nolan M."/>
            <person name="Ohm R."/>
            <person name="Pangilinan J."/>
            <person name="Park H.-J."/>
            <person name="Ramirez L."/>
            <person name="Alfaro M."/>
            <person name="Sun H."/>
            <person name="Tritt A."/>
            <person name="Yoshinaga Y."/>
            <person name="Zwiers L.-H."/>
            <person name="Turgeon B."/>
            <person name="Goodwin S."/>
            <person name="Spatafora J."/>
            <person name="Crous P."/>
            <person name="Grigoriev I."/>
        </authorList>
    </citation>
    <scope>NUCLEOTIDE SEQUENCE</scope>
    <source>
        <strain evidence="2">CBS 123094</strain>
    </source>
</reference>